<keyword evidence="4" id="KW-1185">Reference proteome</keyword>
<keyword evidence="1" id="KW-0732">Signal</keyword>
<geneLocation type="plasmid" evidence="3 4">
    <name>unnamed3</name>
</geneLocation>
<evidence type="ECO:0000259" key="2">
    <source>
        <dbReference type="Pfam" id="PF01551"/>
    </source>
</evidence>
<feature type="chain" id="PRO_5015703385" evidence="1">
    <location>
        <begin position="21"/>
        <end position="330"/>
    </location>
</feature>
<dbReference type="CDD" id="cd12797">
    <property type="entry name" value="M23_peptidase"/>
    <property type="match status" value="1"/>
</dbReference>
<dbReference type="Proteomes" id="UP000245629">
    <property type="component" value="Plasmid unnamed3"/>
</dbReference>
<keyword evidence="3" id="KW-0614">Plasmid</keyword>
<reference evidence="4" key="1">
    <citation type="submission" date="2018-05" db="EMBL/GenBank/DDBJ databases">
        <title>Azospirillum thermophila sp. nov., a novel isolated from hot spring.</title>
        <authorList>
            <person name="Zhao Z."/>
        </authorList>
    </citation>
    <scope>NUCLEOTIDE SEQUENCE [LARGE SCALE GENOMIC DNA]</scope>
    <source>
        <strain evidence="4">CFH 70021</strain>
        <plasmid evidence="4">unnamed3</plasmid>
    </source>
</reference>
<sequence length="330" mass="35223">MVRALLSAAALLLLAGAALAQAPRFELPIACEVGTTCFIQNHVDQDPGPGRQDYACGRLTYDGHDGTDFRLPDYRMMEAGVPVLAAADGTVLRVRDGMDDVNVNIVGRDRIMDVGGGNAVVIDHGGGWQTAYLHMKRGSVAVKPGDRVAAGQRLGLVGLSGLTEFPHLHFGVRHGGKPVDPFVGDMPATACGQRFAPLWSDAAAKQLSYRATAALGAGFSTRVPEAEAARRGEFGEERLPRDATLLVLWSDIMGARGGDRQRVLIEAPGGKVVFDNTVTVPGDKAAWFSYQGMKRPATGWPAGPYRGTVTLTRDGETVARLERTLATDFR</sequence>
<dbReference type="SUPFAM" id="SSF51261">
    <property type="entry name" value="Duplicated hybrid motif"/>
    <property type="match status" value="1"/>
</dbReference>
<dbReference type="PANTHER" id="PTHR21666">
    <property type="entry name" value="PEPTIDASE-RELATED"/>
    <property type="match status" value="1"/>
</dbReference>
<dbReference type="InterPro" id="IPR011055">
    <property type="entry name" value="Dup_hybrid_motif"/>
</dbReference>
<dbReference type="GO" id="GO:0004222">
    <property type="term" value="F:metalloendopeptidase activity"/>
    <property type="evidence" value="ECO:0007669"/>
    <property type="project" value="TreeGrafter"/>
</dbReference>
<dbReference type="PANTHER" id="PTHR21666:SF270">
    <property type="entry name" value="MUREIN HYDROLASE ACTIVATOR ENVC"/>
    <property type="match status" value="1"/>
</dbReference>
<evidence type="ECO:0000313" key="3">
    <source>
        <dbReference type="EMBL" id="AWK90062.1"/>
    </source>
</evidence>
<dbReference type="EMBL" id="CP029358">
    <property type="protein sequence ID" value="AWK90062.1"/>
    <property type="molecule type" value="Genomic_DNA"/>
</dbReference>
<dbReference type="Pfam" id="PF01551">
    <property type="entry name" value="Peptidase_M23"/>
    <property type="match status" value="1"/>
</dbReference>
<evidence type="ECO:0000313" key="4">
    <source>
        <dbReference type="Proteomes" id="UP000245629"/>
    </source>
</evidence>
<protein>
    <submittedName>
        <fullName evidence="3">M23 family peptidase</fullName>
    </submittedName>
</protein>
<dbReference type="RefSeq" id="WP_109333996.1">
    <property type="nucleotide sequence ID" value="NZ_CP029358.1"/>
</dbReference>
<evidence type="ECO:0000256" key="1">
    <source>
        <dbReference type="SAM" id="SignalP"/>
    </source>
</evidence>
<feature type="domain" description="M23ase beta-sheet core" evidence="2">
    <location>
        <begin position="64"/>
        <end position="181"/>
    </location>
</feature>
<dbReference type="InterPro" id="IPR050570">
    <property type="entry name" value="Cell_wall_metabolism_enzyme"/>
</dbReference>
<dbReference type="InterPro" id="IPR016047">
    <property type="entry name" value="M23ase_b-sheet_dom"/>
</dbReference>
<dbReference type="AlphaFoldDB" id="A0A2S2CZY6"/>
<dbReference type="OrthoDB" id="5489603at2"/>
<proteinExistence type="predicted"/>
<dbReference type="Gene3D" id="2.70.70.10">
    <property type="entry name" value="Glucose Permease (Domain IIA)"/>
    <property type="match status" value="1"/>
</dbReference>
<feature type="signal peptide" evidence="1">
    <location>
        <begin position="1"/>
        <end position="20"/>
    </location>
</feature>
<accession>A0A2S2CZY6</accession>
<gene>
    <name evidence="3" type="ORF">DEW08_29180</name>
</gene>
<dbReference type="KEGG" id="azz:DEW08_29180"/>
<name>A0A2S2CZY6_9PROT</name>
<organism evidence="3 4">
    <name type="scientific">Azospirillum thermophilum</name>
    <dbReference type="NCBI Taxonomy" id="2202148"/>
    <lineage>
        <taxon>Bacteria</taxon>
        <taxon>Pseudomonadati</taxon>
        <taxon>Pseudomonadota</taxon>
        <taxon>Alphaproteobacteria</taxon>
        <taxon>Rhodospirillales</taxon>
        <taxon>Azospirillaceae</taxon>
        <taxon>Azospirillum</taxon>
    </lineage>
</organism>